<dbReference type="GeneID" id="108739667"/>
<dbReference type="InterPro" id="IPR001254">
    <property type="entry name" value="Trypsin_dom"/>
</dbReference>
<dbReference type="PROSITE" id="PS50240">
    <property type="entry name" value="TRYPSIN_DOM"/>
    <property type="match status" value="1"/>
</dbReference>
<dbReference type="InterPro" id="IPR009003">
    <property type="entry name" value="Peptidase_S1_PA"/>
</dbReference>
<protein>
    <submittedName>
        <fullName evidence="8">Kallikrein-6-like</fullName>
    </submittedName>
</protein>
<dbReference type="GO" id="GO:0004252">
    <property type="term" value="F:serine-type endopeptidase activity"/>
    <property type="evidence" value="ECO:0007669"/>
    <property type="project" value="InterPro"/>
</dbReference>
<evidence type="ECO:0000256" key="2">
    <source>
        <dbReference type="ARBA" id="ARBA00022801"/>
    </source>
</evidence>
<evidence type="ECO:0000256" key="3">
    <source>
        <dbReference type="ARBA" id="ARBA00022825"/>
    </source>
</evidence>
<dbReference type="InterPro" id="IPR043504">
    <property type="entry name" value="Peptidase_S1_PA_chymotrypsin"/>
</dbReference>
<name>A0A7F5RL15_AGRPL</name>
<dbReference type="AlphaFoldDB" id="A0A7F5RL15"/>
<keyword evidence="7" id="KW-1185">Reference proteome</keyword>
<evidence type="ECO:0000313" key="7">
    <source>
        <dbReference type="Proteomes" id="UP000192223"/>
    </source>
</evidence>
<dbReference type="KEGG" id="apln:108739667"/>
<evidence type="ECO:0000256" key="1">
    <source>
        <dbReference type="ARBA" id="ARBA00022670"/>
    </source>
</evidence>
<dbReference type="SUPFAM" id="SSF50494">
    <property type="entry name" value="Trypsin-like serine proteases"/>
    <property type="match status" value="1"/>
</dbReference>
<dbReference type="Proteomes" id="UP000192223">
    <property type="component" value="Unplaced"/>
</dbReference>
<accession>A0A7F5RL15</accession>
<dbReference type="RefSeq" id="XP_025836714.1">
    <property type="nucleotide sequence ID" value="XM_025980929.1"/>
</dbReference>
<dbReference type="InterPro" id="IPR050430">
    <property type="entry name" value="Peptidase_S1"/>
</dbReference>
<keyword evidence="2" id="KW-0378">Hydrolase</keyword>
<dbReference type="Pfam" id="PF00089">
    <property type="entry name" value="Trypsin"/>
    <property type="match status" value="1"/>
</dbReference>
<evidence type="ECO:0000256" key="5">
    <source>
        <dbReference type="SAM" id="SignalP"/>
    </source>
</evidence>
<dbReference type="CDD" id="cd00190">
    <property type="entry name" value="Tryp_SPc"/>
    <property type="match status" value="1"/>
</dbReference>
<keyword evidence="3" id="KW-0720">Serine protease</keyword>
<evidence type="ECO:0000313" key="8">
    <source>
        <dbReference type="RefSeq" id="XP_025836714.1"/>
    </source>
</evidence>
<dbReference type="FunFam" id="2.40.10.10:FF:000068">
    <property type="entry name" value="transmembrane protease serine 2"/>
    <property type="match status" value="1"/>
</dbReference>
<feature type="domain" description="Peptidase S1" evidence="6">
    <location>
        <begin position="50"/>
        <end position="272"/>
    </location>
</feature>
<dbReference type="Gene3D" id="2.40.10.10">
    <property type="entry name" value="Trypsin-like serine proteases"/>
    <property type="match status" value="1"/>
</dbReference>
<feature type="chain" id="PRO_5029012345" evidence="5">
    <location>
        <begin position="28"/>
        <end position="273"/>
    </location>
</feature>
<sequence>MFKCKAALEVVLTVYLVCLAIVFSTDGDLEDTTTPECVSVTKELSIFDTVFGGKDAKATDFPFVVFIYRRILYTNRFPICGGTIISDTWVLTTANCLIGRTVAGQVIAGSVKRNSYKMKNVRRVIMTVIHPNFDPLTDYSNIGLVKVRANFCWSLHIQPVKLAKEGTALSSKVLGNVVVWGQSRGGDISTVLGLEEVSILTGKECSNGSEIICSFNEKNGPCGEDSGYPLLIGKALQIGIVSHDLQKCGEKNTITKYTNVAHFRKWINEIADV</sequence>
<reference evidence="8" key="1">
    <citation type="submission" date="2025-08" db="UniProtKB">
        <authorList>
            <consortium name="RefSeq"/>
        </authorList>
    </citation>
    <scope>IDENTIFICATION</scope>
    <source>
        <tissue evidence="8">Entire body</tissue>
    </source>
</reference>
<keyword evidence="4" id="KW-1015">Disulfide bond</keyword>
<dbReference type="InParanoid" id="A0A7F5RL15"/>
<proteinExistence type="predicted"/>
<feature type="signal peptide" evidence="5">
    <location>
        <begin position="1"/>
        <end position="27"/>
    </location>
</feature>
<dbReference type="OrthoDB" id="7840639at2759"/>
<dbReference type="PANTHER" id="PTHR24276:SF91">
    <property type="entry name" value="AT26814P-RELATED"/>
    <property type="match status" value="1"/>
</dbReference>
<dbReference type="FunCoup" id="A0A7F5RL15">
    <property type="interactions" value="54"/>
</dbReference>
<organism evidence="7 8">
    <name type="scientific">Agrilus planipennis</name>
    <name type="common">Emerald ash borer</name>
    <name type="synonym">Agrilus marcopoli</name>
    <dbReference type="NCBI Taxonomy" id="224129"/>
    <lineage>
        <taxon>Eukaryota</taxon>
        <taxon>Metazoa</taxon>
        <taxon>Ecdysozoa</taxon>
        <taxon>Arthropoda</taxon>
        <taxon>Hexapoda</taxon>
        <taxon>Insecta</taxon>
        <taxon>Pterygota</taxon>
        <taxon>Neoptera</taxon>
        <taxon>Endopterygota</taxon>
        <taxon>Coleoptera</taxon>
        <taxon>Polyphaga</taxon>
        <taxon>Elateriformia</taxon>
        <taxon>Buprestoidea</taxon>
        <taxon>Buprestidae</taxon>
        <taxon>Agrilinae</taxon>
        <taxon>Agrilus</taxon>
    </lineage>
</organism>
<dbReference type="GO" id="GO:0006508">
    <property type="term" value="P:proteolysis"/>
    <property type="evidence" value="ECO:0007669"/>
    <property type="project" value="UniProtKB-KW"/>
</dbReference>
<keyword evidence="1" id="KW-0645">Protease</keyword>
<keyword evidence="5" id="KW-0732">Signal</keyword>
<dbReference type="PANTHER" id="PTHR24276">
    <property type="entry name" value="POLYSERASE-RELATED"/>
    <property type="match status" value="1"/>
</dbReference>
<evidence type="ECO:0000256" key="4">
    <source>
        <dbReference type="ARBA" id="ARBA00023157"/>
    </source>
</evidence>
<dbReference type="SMART" id="SM00020">
    <property type="entry name" value="Tryp_SPc"/>
    <property type="match status" value="1"/>
</dbReference>
<evidence type="ECO:0000259" key="6">
    <source>
        <dbReference type="PROSITE" id="PS50240"/>
    </source>
</evidence>
<gene>
    <name evidence="8" type="primary">LOC108739667</name>
</gene>